<feature type="compositionally biased region" description="Pro residues" evidence="11">
    <location>
        <begin position="570"/>
        <end position="588"/>
    </location>
</feature>
<feature type="compositionally biased region" description="Basic and acidic residues" evidence="11">
    <location>
        <begin position="612"/>
        <end position="630"/>
    </location>
</feature>
<feature type="compositionally biased region" description="Basic and acidic residues" evidence="11">
    <location>
        <begin position="552"/>
        <end position="565"/>
    </location>
</feature>
<organism evidence="13 14">
    <name type="scientific">Cutaneotrichosporon cavernicola</name>
    <dbReference type="NCBI Taxonomy" id="279322"/>
    <lineage>
        <taxon>Eukaryota</taxon>
        <taxon>Fungi</taxon>
        <taxon>Dikarya</taxon>
        <taxon>Basidiomycota</taxon>
        <taxon>Agaricomycotina</taxon>
        <taxon>Tremellomycetes</taxon>
        <taxon>Trichosporonales</taxon>
        <taxon>Trichosporonaceae</taxon>
        <taxon>Cutaneotrichosporon</taxon>
    </lineage>
</organism>
<gene>
    <name evidence="13" type="ORF">CcaverHIS019_0507510</name>
</gene>
<reference evidence="13" key="1">
    <citation type="journal article" date="2023" name="BMC Genomics">
        <title>Chromosome-level genome assemblies of Cutaneotrichosporon spp. (Trichosporonales, Basidiomycota) reveal imbalanced evolution between nucleotide sequences and chromosome synteny.</title>
        <authorList>
            <person name="Kobayashi Y."/>
            <person name="Kayamori A."/>
            <person name="Aoki K."/>
            <person name="Shiwa Y."/>
            <person name="Matsutani M."/>
            <person name="Fujita N."/>
            <person name="Sugita T."/>
            <person name="Iwasaki W."/>
            <person name="Tanaka N."/>
            <person name="Takashima M."/>
        </authorList>
    </citation>
    <scope>NUCLEOTIDE SEQUENCE</scope>
    <source>
        <strain evidence="13">HIS019</strain>
    </source>
</reference>
<evidence type="ECO:0000256" key="8">
    <source>
        <dbReference type="ARBA" id="ARBA00023043"/>
    </source>
</evidence>
<keyword evidence="6 10" id="KW-0255">Endonuclease</keyword>
<feature type="active site" evidence="10">
    <location>
        <position position="279"/>
    </location>
</feature>
<evidence type="ECO:0000256" key="11">
    <source>
        <dbReference type="SAM" id="MobiDB-lite"/>
    </source>
</evidence>
<dbReference type="GO" id="GO:0005737">
    <property type="term" value="C:cytoplasm"/>
    <property type="evidence" value="ECO:0007669"/>
    <property type="project" value="UniProtKB-SubCell"/>
</dbReference>
<evidence type="ECO:0000256" key="2">
    <source>
        <dbReference type="ARBA" id="ARBA00009262"/>
    </source>
</evidence>
<evidence type="ECO:0000256" key="10">
    <source>
        <dbReference type="PROSITE-ProRule" id="PRU01389"/>
    </source>
</evidence>
<dbReference type="InterPro" id="IPR047139">
    <property type="entry name" value="ANKZ1/VMS1"/>
</dbReference>
<evidence type="ECO:0000256" key="7">
    <source>
        <dbReference type="ARBA" id="ARBA00022801"/>
    </source>
</evidence>
<evidence type="ECO:0000256" key="3">
    <source>
        <dbReference type="ARBA" id="ARBA00022490"/>
    </source>
</evidence>
<feature type="region of interest" description="Disordered" evidence="11">
    <location>
        <begin position="29"/>
        <end position="53"/>
    </location>
</feature>
<evidence type="ECO:0000256" key="5">
    <source>
        <dbReference type="ARBA" id="ARBA00022737"/>
    </source>
</evidence>
<comment type="subcellular location">
    <subcellularLocation>
        <location evidence="1">Cytoplasm</location>
    </subcellularLocation>
</comment>
<dbReference type="PROSITE" id="PS52044">
    <property type="entry name" value="VLRF1"/>
    <property type="match status" value="1"/>
</dbReference>
<feature type="region of interest" description="Disordered" evidence="11">
    <location>
        <begin position="405"/>
        <end position="427"/>
    </location>
</feature>
<dbReference type="Proteomes" id="UP001233271">
    <property type="component" value="Chromosome 5"/>
</dbReference>
<comment type="similarity">
    <text evidence="2 10">Belongs to the ANKZF1/VMS1 family.</text>
</comment>
<dbReference type="GO" id="GO:0004519">
    <property type="term" value="F:endonuclease activity"/>
    <property type="evidence" value="ECO:0007669"/>
    <property type="project" value="UniProtKB-KW"/>
</dbReference>
<evidence type="ECO:0000256" key="4">
    <source>
        <dbReference type="ARBA" id="ARBA00022722"/>
    </source>
</evidence>
<proteinExistence type="inferred from homology"/>
<dbReference type="PANTHER" id="PTHR16036:SF2">
    <property type="entry name" value="TRNA ENDONUCLEASE ANKZF1"/>
    <property type="match status" value="1"/>
</dbReference>
<dbReference type="AlphaFoldDB" id="A0AA48QX90"/>
<dbReference type="Pfam" id="PF18826">
    <property type="entry name" value="bVLRF1"/>
    <property type="match status" value="1"/>
</dbReference>
<keyword evidence="7 10" id="KW-0378">Hydrolase</keyword>
<keyword evidence="9" id="KW-0175">Coiled coil</keyword>
<dbReference type="EMBL" id="AP028216">
    <property type="protein sequence ID" value="BEI93123.1"/>
    <property type="molecule type" value="Genomic_DNA"/>
</dbReference>
<feature type="compositionally biased region" description="Pro residues" evidence="11">
    <location>
        <begin position="411"/>
        <end position="421"/>
    </location>
</feature>
<keyword evidence="14" id="KW-1185">Reference proteome</keyword>
<dbReference type="GO" id="GO:0016787">
    <property type="term" value="F:hydrolase activity"/>
    <property type="evidence" value="ECO:0007669"/>
    <property type="project" value="UniProtKB-KW"/>
</dbReference>
<feature type="region of interest" description="Disordered" evidence="11">
    <location>
        <begin position="533"/>
        <end position="630"/>
    </location>
</feature>
<evidence type="ECO:0000256" key="1">
    <source>
        <dbReference type="ARBA" id="ARBA00004496"/>
    </source>
</evidence>
<comment type="domain">
    <text evidence="10">The VLRF1 domain mediates binding to the 60S ribosomal subunit.</text>
</comment>
<keyword evidence="4 10" id="KW-0540">Nuclease</keyword>
<evidence type="ECO:0000256" key="9">
    <source>
        <dbReference type="ARBA" id="ARBA00023054"/>
    </source>
</evidence>
<keyword evidence="8" id="KW-0040">ANK repeat</keyword>
<dbReference type="GO" id="GO:0036503">
    <property type="term" value="P:ERAD pathway"/>
    <property type="evidence" value="ECO:0007669"/>
    <property type="project" value="TreeGrafter"/>
</dbReference>
<protein>
    <recommendedName>
        <fullName evidence="12">VLRF1 domain-containing protein</fullName>
    </recommendedName>
</protein>
<dbReference type="PANTHER" id="PTHR16036">
    <property type="entry name" value="ANKYRIN REPEAT AND ZINC FINGER DOMAIN-CONTAINING PROTEIN 1"/>
    <property type="match status" value="1"/>
</dbReference>
<dbReference type="KEGG" id="ccac:CcaHIS019_0507510"/>
<accession>A0AA48QX90</accession>
<evidence type="ECO:0000313" key="14">
    <source>
        <dbReference type="Proteomes" id="UP001233271"/>
    </source>
</evidence>
<dbReference type="InterPro" id="IPR041175">
    <property type="entry name" value="VLRF1/Vms1"/>
</dbReference>
<keyword evidence="3 10" id="KW-0963">Cytoplasm</keyword>
<dbReference type="RefSeq" id="XP_060458388.1">
    <property type="nucleotide sequence ID" value="XM_060601945.1"/>
</dbReference>
<name>A0AA48QX90_9TREE</name>
<evidence type="ECO:0000256" key="6">
    <source>
        <dbReference type="ARBA" id="ARBA00022759"/>
    </source>
</evidence>
<evidence type="ECO:0000313" key="13">
    <source>
        <dbReference type="EMBL" id="BEI93123.1"/>
    </source>
</evidence>
<dbReference type="GeneID" id="85496993"/>
<sequence>MAYQSSILNRPLSVYSIPPQLLDSLSVRSIQSQEEESGETDNNAEVQSSSQLPAVASSSGLGCQTCPGASFDLPEDQRAHFKTDWHRYNAKAKLNNSKIVTADEFDNVVDGVSSISGSASASSASSQDRITRLLKKTKVVDKEDAIDSDEEAELADLRRRAHLRTAVIWFQAKNTPPALGVEPDTQIGVYRGLFPSYETAGDYLNELKRLQLGPPVPEDEERRVALFMVAGGHFAGMIISLRPRGKSERQDVKGAGDVRVLQHKTFHRYTTRRKQGGSQGLNDNAKSKAVSAGAMLRRYGEQALQEEIRELLSEWEEDLEMCERIFIRASTHGKKSFWGYDGAVLGKADPRIRSFPFPTRRPTQDEVLRCWHELTRVKVSHLTAEALAAQDEEYMASLQPKKQAVAKPSLAPAPAPAPVPKLSPEEEARLDRAKRLDDMVRKGRVDALRTFATRYPSEITPATLGVAASVGQEDVLRFLLLDLKLDPTTPLEGGKCAYDLSANKNVRNLFRRIAFDHPSLWDWQAAHVPSGLSVEAEAEQGARKAERRRGLREKMKEREKARAEVEAEEPAPPPPQPFASLGVPPPSTGPQKLGGRPDASSGLAGLSPEMRAQIERERRARAAEARFKQA</sequence>
<feature type="domain" description="VLRF1" evidence="12">
    <location>
        <begin position="220"/>
        <end position="377"/>
    </location>
</feature>
<evidence type="ECO:0000259" key="12">
    <source>
        <dbReference type="PROSITE" id="PS52044"/>
    </source>
</evidence>
<keyword evidence="5" id="KW-0677">Repeat</keyword>